<dbReference type="EMBL" id="SLZV01000001">
    <property type="protein sequence ID" value="TCS70159.1"/>
    <property type="molecule type" value="Genomic_DNA"/>
</dbReference>
<dbReference type="Pfam" id="PF08353">
    <property type="entry name" value="MurT_C"/>
    <property type="match status" value="1"/>
</dbReference>
<dbReference type="InterPro" id="IPR043703">
    <property type="entry name" value="Lipid_II_synth_MurT"/>
</dbReference>
<dbReference type="InterPro" id="IPR036565">
    <property type="entry name" value="Mur-like_cat_sf"/>
</dbReference>
<dbReference type="GO" id="GO:0008270">
    <property type="term" value="F:zinc ion binding"/>
    <property type="evidence" value="ECO:0007669"/>
    <property type="project" value="UniProtKB-UniRule"/>
</dbReference>
<dbReference type="HAMAP" id="MF_02214">
    <property type="entry name" value="Lipid_II_synth_MurT"/>
    <property type="match status" value="1"/>
</dbReference>
<accession>A0A4R3JVN3</accession>
<feature type="binding site" evidence="2">
    <location>
        <position position="215"/>
    </location>
    <ligand>
        <name>Zn(2+)</name>
        <dbReference type="ChEBI" id="CHEBI:29105"/>
    </ligand>
</feature>
<dbReference type="EC" id="6.3.5.13" evidence="2"/>
<evidence type="ECO:0000313" key="6">
    <source>
        <dbReference type="EMBL" id="TCS70159.1"/>
    </source>
</evidence>
<dbReference type="GO" id="GO:0016881">
    <property type="term" value="F:acid-amino acid ligase activity"/>
    <property type="evidence" value="ECO:0007669"/>
    <property type="project" value="InterPro"/>
</dbReference>
<evidence type="ECO:0000256" key="2">
    <source>
        <dbReference type="HAMAP-Rule" id="MF_02214"/>
    </source>
</evidence>
<comment type="subunit">
    <text evidence="2">Forms a heterodimer with GatD.</text>
</comment>
<dbReference type="RefSeq" id="WP_008977332.1">
    <property type="nucleotide sequence ID" value="NZ_BHEO01000002.1"/>
</dbReference>
<feature type="domain" description="Mur ligase central" evidence="3">
    <location>
        <begin position="56"/>
        <end position="285"/>
    </location>
</feature>
<evidence type="ECO:0000259" key="4">
    <source>
        <dbReference type="Pfam" id="PF08353"/>
    </source>
</evidence>
<comment type="pathway">
    <text evidence="1 2">Cell wall biogenesis; peptidoglycan biosynthesis.</text>
</comment>
<protein>
    <recommendedName>
        <fullName evidence="2">Lipid II isoglutaminyl synthase (glutamine-hydrolyzing) subunit MurT</fullName>
        <ecNumber evidence="2">6.3.5.13</ecNumber>
    </recommendedName>
</protein>
<comment type="function">
    <text evidence="2">The lipid II isoglutaminyl synthase complex catalyzes the formation of alpha-D-isoglutamine in the cell wall lipid II stem peptide. The MurT subunit catalyzes the ATP-dependent amidation of D-glutamate residue of lipid II, converting it to an isoglutamine residue.</text>
</comment>
<feature type="binding site" evidence="2">
    <location>
        <position position="212"/>
    </location>
    <ligand>
        <name>Zn(2+)</name>
        <dbReference type="ChEBI" id="CHEBI:29105"/>
    </ligand>
</feature>
<evidence type="ECO:0000313" key="8">
    <source>
        <dbReference type="Proteomes" id="UP000702954"/>
    </source>
</evidence>
<evidence type="ECO:0000256" key="1">
    <source>
        <dbReference type="ARBA" id="ARBA00004752"/>
    </source>
</evidence>
<comment type="catalytic activity">
    <reaction evidence="2">
        <text>beta-D-GlcNAc-(1-&gt;4)-Mur2Ac(oyl-L-Ala-gamma-D-Glu-L-Lys-D-Ala-D-Ala)-di-trans,octa-cis-undecaprenyl diphosphate + L-glutamine + ATP + H2O = beta-D-GlcNAc-(1-&gt;4)-Mur2Ac(oyl-L-Ala-D-isoglutaminyl-L-Lys-D-Ala-D-Ala)-di-trans,octa-cis-undecaprenyl diphosphate + L-glutamate + ADP + phosphate + H(+)</text>
        <dbReference type="Rhea" id="RHEA:57928"/>
        <dbReference type="ChEBI" id="CHEBI:15377"/>
        <dbReference type="ChEBI" id="CHEBI:15378"/>
        <dbReference type="ChEBI" id="CHEBI:29985"/>
        <dbReference type="ChEBI" id="CHEBI:30616"/>
        <dbReference type="ChEBI" id="CHEBI:43474"/>
        <dbReference type="ChEBI" id="CHEBI:58359"/>
        <dbReference type="ChEBI" id="CHEBI:60033"/>
        <dbReference type="ChEBI" id="CHEBI:62233"/>
        <dbReference type="ChEBI" id="CHEBI:456216"/>
        <dbReference type="EC" id="6.3.5.13"/>
    </reaction>
</comment>
<keyword evidence="2" id="KW-0961">Cell wall biogenesis/degradation</keyword>
<sequence>MKIRRLFAIWASKLTGFVCKLLGKQGLTWSGKIALTIDPDILTEMAADVREKIFVVCGTNGKTTINNLLCSTLEGQGKKVICNHSGSNMLNGAIAAFVLSAKWNGKIDADYACIEVDEASTLRIFPHFKPDYMILNNLFRDQLDRYGEIDITMNLLKDAMRIAPEMTIIVNGDDALSTYLAQESGNPYVTYGIQEQVFEEQSINEIKEGRFCKKCGAKLFYNFYHYSQLGDYHCPNCDFHRPELNYNASNVKTGKVLDFDANGEHIHVNYRGFYNVYNILAVYAAVKEAGIPLQNFNEILGKYNPENGRMEHFSIKGTEIILNLAKNPAGFNQNISAVMEDDSPKDLIILINDNDQDGIDVSWLWDVDFDRLGDPSIRSITVSGIRCQDMRLRLKYVDIPSILEPDIETAVRKRIADGTGNLYVLVNYTALYSTHNILKRMEGEQS</sequence>
<dbReference type="SUPFAM" id="SSF53623">
    <property type="entry name" value="MurD-like peptide ligases, catalytic domain"/>
    <property type="match status" value="1"/>
</dbReference>
<dbReference type="InterPro" id="IPR013221">
    <property type="entry name" value="Mur_ligase_cen"/>
</dbReference>
<keyword evidence="2" id="KW-0547">Nucleotide-binding</keyword>
<dbReference type="GO" id="GO:0071555">
    <property type="term" value="P:cell wall organization"/>
    <property type="evidence" value="ECO:0007669"/>
    <property type="project" value="UniProtKB-KW"/>
</dbReference>
<keyword evidence="2" id="KW-0862">Zinc</keyword>
<feature type="binding site" evidence="2">
    <location>
        <position position="234"/>
    </location>
    <ligand>
        <name>Zn(2+)</name>
        <dbReference type="ChEBI" id="CHEBI:29105"/>
    </ligand>
</feature>
<keyword evidence="2" id="KW-0133">Cell shape</keyword>
<dbReference type="EMBL" id="BHEO01000002">
    <property type="protein sequence ID" value="GBU04216.1"/>
    <property type="molecule type" value="Genomic_DNA"/>
</dbReference>
<name>A0A4R3JVN3_9FIRM</name>
<reference evidence="6 7" key="2">
    <citation type="submission" date="2019-03" db="EMBL/GenBank/DDBJ databases">
        <title>Genomic Encyclopedia of Type Strains, Phase IV (KMG-IV): sequencing the most valuable type-strain genomes for metagenomic binning, comparative biology and taxonomic classification.</title>
        <authorList>
            <person name="Goeker M."/>
        </authorList>
    </citation>
    <scope>NUCLEOTIDE SEQUENCE [LARGE SCALE GENOMIC DNA]</scope>
    <source>
        <strain evidence="6 7">DSM 103426</strain>
    </source>
</reference>
<dbReference type="GO" id="GO:0008360">
    <property type="term" value="P:regulation of cell shape"/>
    <property type="evidence" value="ECO:0007669"/>
    <property type="project" value="UniProtKB-KW"/>
</dbReference>
<evidence type="ECO:0000259" key="3">
    <source>
        <dbReference type="Pfam" id="PF08245"/>
    </source>
</evidence>
<dbReference type="GO" id="GO:0009252">
    <property type="term" value="P:peptidoglycan biosynthetic process"/>
    <property type="evidence" value="ECO:0007669"/>
    <property type="project" value="UniProtKB-UniRule"/>
</dbReference>
<comment type="catalytic activity">
    <reaction evidence="2">
        <text>beta-D-GlcNAc-(1-&gt;4)-Mur2Ac(oyl-L-Ala-gamma-D-Glu-L-Lys-D-Ala-D-Ala)-di-trans,octa-cis-undecaprenyl diphosphate + ATP = beta-D-GlcNAc-(1-&gt;4)-Mur2Ac(oyl-L-Ala-gamma-D-O-P-Glu-L-Lys-D-Ala-D-Ala)-di-trans,octa-cis-undecaprenyl diphosphate + ADP</text>
        <dbReference type="Rhea" id="RHEA:59488"/>
        <dbReference type="ChEBI" id="CHEBI:30616"/>
        <dbReference type="ChEBI" id="CHEBI:60033"/>
        <dbReference type="ChEBI" id="CHEBI:143132"/>
        <dbReference type="ChEBI" id="CHEBI:456216"/>
    </reaction>
</comment>
<comment type="caution">
    <text evidence="6">The sequence shown here is derived from an EMBL/GenBank/DDBJ whole genome shotgun (WGS) entry which is preliminary data.</text>
</comment>
<organism evidence="6 7">
    <name type="scientific">Faecalimonas umbilicata</name>
    <dbReference type="NCBI Taxonomy" id="1912855"/>
    <lineage>
        <taxon>Bacteria</taxon>
        <taxon>Bacillati</taxon>
        <taxon>Bacillota</taxon>
        <taxon>Clostridia</taxon>
        <taxon>Lachnospirales</taxon>
        <taxon>Lachnospiraceae</taxon>
        <taxon>Faecalimonas</taxon>
    </lineage>
</organism>
<dbReference type="PANTHER" id="PTHR23135:SF7">
    <property type="entry name" value="LIPID II ISOGLUTAMINYL SYNTHASE (GLUTAMINE-HYDROLYZING) SUBUNIT MURT"/>
    <property type="match status" value="1"/>
</dbReference>
<keyword evidence="2" id="KW-0436">Ligase</keyword>
<keyword evidence="2" id="KW-0479">Metal-binding</keyword>
<evidence type="ECO:0000313" key="5">
    <source>
        <dbReference type="EMBL" id="GBU04216.1"/>
    </source>
</evidence>
<keyword evidence="8" id="KW-1185">Reference proteome</keyword>
<dbReference type="GO" id="GO:0140282">
    <property type="term" value="F:carbon-nitrogen ligase activity on lipid II"/>
    <property type="evidence" value="ECO:0007669"/>
    <property type="project" value="UniProtKB-UniRule"/>
</dbReference>
<comment type="similarity">
    <text evidence="2">Belongs to the MurCDEF family. MurT subfamily.</text>
</comment>
<dbReference type="Proteomes" id="UP000702954">
    <property type="component" value="Unassembled WGS sequence"/>
</dbReference>
<feature type="binding site" evidence="2">
    <location>
        <position position="237"/>
    </location>
    <ligand>
        <name>Zn(2+)</name>
        <dbReference type="ChEBI" id="CHEBI:29105"/>
    </ligand>
</feature>
<dbReference type="PANTHER" id="PTHR23135">
    <property type="entry name" value="MUR LIGASE FAMILY MEMBER"/>
    <property type="match status" value="1"/>
</dbReference>
<comment type="catalytic activity">
    <reaction evidence="2">
        <text>beta-D-GlcNAc-(1-&gt;4)-Mur2Ac(oyl-L-Ala-gamma-D-O-P-Glu-L-Lys-D-Ala-D-Ala)-di-trans,octa-cis-undecaprenyl diphosphate + NH4(+) = beta-D-GlcNAc-(1-&gt;4)-Mur2Ac(oyl-L-Ala-D-isoglutaminyl-L-Lys-D-Ala-D-Ala)-di-trans,octa-cis-undecaprenyl diphosphate + phosphate + H(+)</text>
        <dbReference type="Rhea" id="RHEA:57932"/>
        <dbReference type="ChEBI" id="CHEBI:15378"/>
        <dbReference type="ChEBI" id="CHEBI:28938"/>
        <dbReference type="ChEBI" id="CHEBI:43474"/>
        <dbReference type="ChEBI" id="CHEBI:62233"/>
        <dbReference type="ChEBI" id="CHEBI:143132"/>
    </reaction>
</comment>
<feature type="active site" evidence="2">
    <location>
        <position position="360"/>
    </location>
</feature>
<reference evidence="5 8" key="1">
    <citation type="journal article" date="2018" name="Int. J. Syst. Evol. Microbiol.">
        <title>Draft Genome Sequence of Faecalimonas umbilicata JCM 30896T, an Acetate-Producing Bacterium Isolated from Human Feces.</title>
        <authorList>
            <person name="Sakamoto M."/>
            <person name="Ikeyama N."/>
            <person name="Yuki M."/>
            <person name="Ohkuma M."/>
        </authorList>
    </citation>
    <scope>NUCLEOTIDE SEQUENCE [LARGE SCALE GENOMIC DNA]</scope>
    <source>
        <strain evidence="5 8">EGH7</strain>
    </source>
</reference>
<gene>
    <name evidence="2" type="primary">murT</name>
    <name evidence="6" type="ORF">EDD74_1016</name>
    <name evidence="5" type="ORF">FAEUMB_07570</name>
</gene>
<dbReference type="Proteomes" id="UP000294613">
    <property type="component" value="Unassembled WGS sequence"/>
</dbReference>
<feature type="domain" description="Lipid II isoglutaminyl synthase (glutamine-hydrolyzing) subunit MurT C-terminal" evidence="4">
    <location>
        <begin position="324"/>
        <end position="431"/>
    </location>
</feature>
<dbReference type="AlphaFoldDB" id="A0A4R3JVN3"/>
<keyword evidence="2" id="KW-0573">Peptidoglycan synthesis</keyword>
<keyword evidence="2" id="KW-0067">ATP-binding</keyword>
<dbReference type="UniPathway" id="UPA00219"/>
<dbReference type="GO" id="GO:0005524">
    <property type="term" value="F:ATP binding"/>
    <property type="evidence" value="ECO:0007669"/>
    <property type="project" value="UniProtKB-UniRule"/>
</dbReference>
<evidence type="ECO:0000313" key="7">
    <source>
        <dbReference type="Proteomes" id="UP000294613"/>
    </source>
</evidence>
<dbReference type="InterPro" id="IPR013564">
    <property type="entry name" value="MurT_C"/>
</dbReference>
<dbReference type="Gene3D" id="3.40.1190.10">
    <property type="entry name" value="Mur-like, catalytic domain"/>
    <property type="match status" value="1"/>
</dbReference>
<proteinExistence type="inferred from homology"/>
<dbReference type="Pfam" id="PF08245">
    <property type="entry name" value="Mur_ligase_M"/>
    <property type="match status" value="1"/>
</dbReference>